<evidence type="ECO:0000313" key="11">
    <source>
        <dbReference type="EMBL" id="SMP72336.1"/>
    </source>
</evidence>
<name>A0ABY1QJ73_9SPHN</name>
<comment type="function">
    <text evidence="7">Mechanosensitive channel that participates in the regulation of osmotic pressure changes within the cell, opening in response to stretch forces in the membrane lipid bilayer, without the need for other proteins. Contributes to normal resistance to hypoosmotic shock. Forms an ion channel of 1.0 nanosiemens conductance with a slight preference for anions.</text>
</comment>
<keyword evidence="7" id="KW-0407">Ion channel</keyword>
<evidence type="ECO:0000313" key="12">
    <source>
        <dbReference type="Proteomes" id="UP001157910"/>
    </source>
</evidence>
<comment type="similarity">
    <text evidence="2 7">Belongs to the MscS (TC 1.A.23) family.</text>
</comment>
<feature type="chain" id="PRO_5047389304" description="Small-conductance mechanosensitive channel" evidence="8">
    <location>
        <begin position="17"/>
        <end position="528"/>
    </location>
</feature>
<feature type="transmembrane region" description="Helical" evidence="7">
    <location>
        <begin position="219"/>
        <end position="243"/>
    </location>
</feature>
<evidence type="ECO:0000259" key="9">
    <source>
        <dbReference type="Pfam" id="PF00924"/>
    </source>
</evidence>
<dbReference type="PANTHER" id="PTHR30221">
    <property type="entry name" value="SMALL-CONDUCTANCE MECHANOSENSITIVE CHANNEL"/>
    <property type="match status" value="1"/>
</dbReference>
<comment type="caution">
    <text evidence="7">Lacks conserved residue(s) required for the propagation of feature annotation.</text>
</comment>
<dbReference type="InterPro" id="IPR010920">
    <property type="entry name" value="LSM_dom_sf"/>
</dbReference>
<organism evidence="11 12">
    <name type="scientific">Novosphingobium panipatense</name>
    <dbReference type="NCBI Taxonomy" id="428991"/>
    <lineage>
        <taxon>Bacteria</taxon>
        <taxon>Pseudomonadati</taxon>
        <taxon>Pseudomonadota</taxon>
        <taxon>Alphaproteobacteria</taxon>
        <taxon>Sphingomonadales</taxon>
        <taxon>Sphingomonadaceae</taxon>
        <taxon>Novosphingobium</taxon>
    </lineage>
</organism>
<feature type="transmembrane region" description="Helical" evidence="7">
    <location>
        <begin position="255"/>
        <end position="273"/>
    </location>
</feature>
<dbReference type="InterPro" id="IPR023408">
    <property type="entry name" value="MscS_beta-dom_sf"/>
</dbReference>
<evidence type="ECO:0000259" key="10">
    <source>
        <dbReference type="Pfam" id="PF21088"/>
    </source>
</evidence>
<keyword evidence="4 7" id="KW-0812">Transmembrane</keyword>
<dbReference type="PROSITE" id="PS01246">
    <property type="entry name" value="UPF0003"/>
    <property type="match status" value="1"/>
</dbReference>
<keyword evidence="12" id="KW-1185">Reference proteome</keyword>
<reference evidence="11 12" key="1">
    <citation type="submission" date="2017-05" db="EMBL/GenBank/DDBJ databases">
        <authorList>
            <person name="Varghese N."/>
            <person name="Submissions S."/>
        </authorList>
    </citation>
    <scope>NUCLEOTIDE SEQUENCE [LARGE SCALE GENOMIC DNA]</scope>
    <source>
        <strain evidence="11 12">SM16</strain>
    </source>
</reference>
<dbReference type="InterPro" id="IPR011066">
    <property type="entry name" value="MscS_channel_C_sf"/>
</dbReference>
<feature type="transmembrane region" description="Helical" evidence="7">
    <location>
        <begin position="322"/>
        <end position="342"/>
    </location>
</feature>
<sequence length="528" mass="56450">MAFFAALFLAVSPARAQLVPEPAASASAVPVDPFGRGTPRSTITGLINALAQQDYDRAAFYFDLPVETNPHAQRSAAEFARRLQALLDSGGSLTPFSGLSNDTPGSLDDDLPLNRERVGTITVNGKPNPVLLGRKEVDGHTVWRVPVETMRVLAVAKVPQPGTQATEGAEAIAVAGAPVQDWMVLAGLAVLSFGGLWILSAVILAGGRRFVPKADSNGWYRFLSAALPPLNLIIAVAAFYIWAEKLPVAIVARQTLLRYIGIFAVVGFVWLGLRLVDAISDIAIARMRRQARRQVVSVVTLIRRGAKILLLAFSAIGILDTFGIDVTTGIAALGIGGIALALGAQKTVENLVGSVTVIADRPAQVGDFVRVGDVVGTVEDVGIRSTRIRTNDRTIVTIPNGDFSARQIENFSSRDRFLFNPVIHLDLGLPSAKLKEAITIVQTVLAENDHIAEGARARLATLGEASLQIEVFSYIAVSDFDHSVIIREELLLAIVERFEAAAISLVTPVRNVLLSSDAREPENATEPS</sequence>
<feature type="domain" description="Mechanosensitive ion channel MscS" evidence="9">
    <location>
        <begin position="347"/>
        <end position="412"/>
    </location>
</feature>
<protein>
    <recommendedName>
        <fullName evidence="7">Small-conductance mechanosensitive channel</fullName>
    </recommendedName>
</protein>
<feature type="transmembrane region" description="Helical" evidence="7">
    <location>
        <begin position="294"/>
        <end position="316"/>
    </location>
</feature>
<dbReference type="Pfam" id="PF00924">
    <property type="entry name" value="MS_channel_2nd"/>
    <property type="match status" value="1"/>
</dbReference>
<dbReference type="InterPro" id="IPR006686">
    <property type="entry name" value="MscS_channel_CS"/>
</dbReference>
<accession>A0ABY1QJ73</accession>
<dbReference type="SUPFAM" id="SSF82861">
    <property type="entry name" value="Mechanosensitive channel protein MscS (YggB), transmembrane region"/>
    <property type="match status" value="1"/>
</dbReference>
<dbReference type="Gene3D" id="1.10.287.1260">
    <property type="match status" value="1"/>
</dbReference>
<evidence type="ECO:0000256" key="5">
    <source>
        <dbReference type="ARBA" id="ARBA00022989"/>
    </source>
</evidence>
<dbReference type="InterPro" id="IPR049142">
    <property type="entry name" value="MS_channel_1st"/>
</dbReference>
<evidence type="ECO:0000256" key="3">
    <source>
        <dbReference type="ARBA" id="ARBA00022475"/>
    </source>
</evidence>
<keyword evidence="7" id="KW-0406">Ion transport</keyword>
<keyword evidence="3" id="KW-1003">Cell membrane</keyword>
<dbReference type="Proteomes" id="UP001157910">
    <property type="component" value="Unassembled WGS sequence"/>
</dbReference>
<dbReference type="Pfam" id="PF21088">
    <property type="entry name" value="MS_channel_1st"/>
    <property type="match status" value="1"/>
</dbReference>
<keyword evidence="6 7" id="KW-0472">Membrane</keyword>
<keyword evidence="8" id="KW-0732">Signal</keyword>
<dbReference type="InterPro" id="IPR011014">
    <property type="entry name" value="MscS_channel_TM-2"/>
</dbReference>
<feature type="domain" description="Mechanosensitive ion channel transmembrane helices 2/3" evidence="10">
    <location>
        <begin position="307"/>
        <end position="345"/>
    </location>
</feature>
<keyword evidence="7" id="KW-0813">Transport</keyword>
<comment type="caution">
    <text evidence="11">The sequence shown here is derived from an EMBL/GenBank/DDBJ whole genome shotgun (WGS) entry which is preliminary data.</text>
</comment>
<keyword evidence="5 7" id="KW-1133">Transmembrane helix</keyword>
<evidence type="ECO:0000256" key="6">
    <source>
        <dbReference type="ARBA" id="ARBA00023136"/>
    </source>
</evidence>
<keyword evidence="7" id="KW-0997">Cell inner membrane</keyword>
<comment type="subcellular location">
    <subcellularLocation>
        <location evidence="7">Cell inner membrane</location>
        <topology evidence="7">Multi-pass membrane protein</topology>
    </subcellularLocation>
    <subcellularLocation>
        <location evidence="1">Cell membrane</location>
        <topology evidence="1">Multi-pass membrane protein</topology>
    </subcellularLocation>
</comment>
<feature type="signal peptide" evidence="8">
    <location>
        <begin position="1"/>
        <end position="16"/>
    </location>
</feature>
<dbReference type="SUPFAM" id="SSF82689">
    <property type="entry name" value="Mechanosensitive channel protein MscS (YggB), C-terminal domain"/>
    <property type="match status" value="1"/>
</dbReference>
<evidence type="ECO:0000256" key="4">
    <source>
        <dbReference type="ARBA" id="ARBA00022692"/>
    </source>
</evidence>
<dbReference type="PANTHER" id="PTHR30221:SF1">
    <property type="entry name" value="SMALL-CONDUCTANCE MECHANOSENSITIVE CHANNEL"/>
    <property type="match status" value="1"/>
</dbReference>
<evidence type="ECO:0000256" key="8">
    <source>
        <dbReference type="SAM" id="SignalP"/>
    </source>
</evidence>
<dbReference type="EMBL" id="FXUI01000006">
    <property type="protein sequence ID" value="SMP72336.1"/>
    <property type="molecule type" value="Genomic_DNA"/>
</dbReference>
<gene>
    <name evidence="11" type="ORF">SAMN06296065_106202</name>
</gene>
<dbReference type="Gene3D" id="2.30.30.60">
    <property type="match status" value="1"/>
</dbReference>
<feature type="transmembrane region" description="Helical" evidence="7">
    <location>
        <begin position="182"/>
        <end position="207"/>
    </location>
</feature>
<proteinExistence type="inferred from homology"/>
<evidence type="ECO:0000256" key="1">
    <source>
        <dbReference type="ARBA" id="ARBA00004651"/>
    </source>
</evidence>
<dbReference type="RefSeq" id="WP_283406401.1">
    <property type="nucleotide sequence ID" value="NZ_FXUI01000006.1"/>
</dbReference>
<evidence type="ECO:0000256" key="2">
    <source>
        <dbReference type="ARBA" id="ARBA00008017"/>
    </source>
</evidence>
<dbReference type="SUPFAM" id="SSF50182">
    <property type="entry name" value="Sm-like ribonucleoproteins"/>
    <property type="match status" value="1"/>
</dbReference>
<evidence type="ECO:0000256" key="7">
    <source>
        <dbReference type="RuleBase" id="RU369025"/>
    </source>
</evidence>
<dbReference type="InterPro" id="IPR045275">
    <property type="entry name" value="MscS_archaea/bacteria_type"/>
</dbReference>
<comment type="subunit">
    <text evidence="7">Homoheptamer.</text>
</comment>
<dbReference type="InterPro" id="IPR006685">
    <property type="entry name" value="MscS_channel_2nd"/>
</dbReference>